<organism evidence="2">
    <name type="scientific">Streptomyces sp. R28</name>
    <dbReference type="NCBI Taxonomy" id="3238628"/>
    <lineage>
        <taxon>Bacteria</taxon>
        <taxon>Bacillati</taxon>
        <taxon>Actinomycetota</taxon>
        <taxon>Actinomycetes</taxon>
        <taxon>Kitasatosporales</taxon>
        <taxon>Streptomycetaceae</taxon>
        <taxon>Streptomyces</taxon>
    </lineage>
</organism>
<dbReference type="PROSITE" id="PS50075">
    <property type="entry name" value="CARRIER"/>
    <property type="match status" value="1"/>
</dbReference>
<proteinExistence type="predicted"/>
<reference evidence="2" key="1">
    <citation type="submission" date="2024-07" db="EMBL/GenBank/DDBJ databases">
        <authorList>
            <person name="Yu S.T."/>
        </authorList>
    </citation>
    <scope>NUCLEOTIDE SEQUENCE</scope>
    <source>
        <strain evidence="2">R28</strain>
    </source>
</reference>
<sequence length="84" mass="9106">MSRTDDQVKQLLVEQFGVPAERIAADQALQELSLDSLALEELRTVAEEHFDIDLETAVIGIRDTVGALVSVIEDAVINSTVAGR</sequence>
<dbReference type="InterPro" id="IPR009081">
    <property type="entry name" value="PP-bd_ACP"/>
</dbReference>
<evidence type="ECO:0000313" key="2">
    <source>
        <dbReference type="EMBL" id="XDQ31898.1"/>
    </source>
</evidence>
<dbReference type="Gene3D" id="1.10.1200.10">
    <property type="entry name" value="ACP-like"/>
    <property type="match status" value="1"/>
</dbReference>
<dbReference type="Pfam" id="PF00550">
    <property type="entry name" value="PP-binding"/>
    <property type="match status" value="1"/>
</dbReference>
<dbReference type="RefSeq" id="WP_369166389.1">
    <property type="nucleotide sequence ID" value="NZ_CP163439.1"/>
</dbReference>
<protein>
    <submittedName>
        <fullName evidence="2">Acyl carrier protein</fullName>
    </submittedName>
</protein>
<accession>A0AB39PS04</accession>
<dbReference type="EMBL" id="CP163439">
    <property type="protein sequence ID" value="XDQ31898.1"/>
    <property type="molecule type" value="Genomic_DNA"/>
</dbReference>
<evidence type="ECO:0000259" key="1">
    <source>
        <dbReference type="PROSITE" id="PS50075"/>
    </source>
</evidence>
<dbReference type="InterPro" id="IPR036736">
    <property type="entry name" value="ACP-like_sf"/>
</dbReference>
<dbReference type="AlphaFoldDB" id="A0AB39PS04"/>
<feature type="domain" description="Carrier" evidence="1">
    <location>
        <begin position="2"/>
        <end position="76"/>
    </location>
</feature>
<gene>
    <name evidence="2" type="ORF">AB5J49_00085</name>
</gene>
<name>A0AB39PS04_9ACTN</name>
<dbReference type="SUPFAM" id="SSF47336">
    <property type="entry name" value="ACP-like"/>
    <property type="match status" value="1"/>
</dbReference>